<reference evidence="1 2" key="1">
    <citation type="journal article" date="2014" name="Genome Biol. Evol.">
        <title>The secreted proteins of Achlya hypogyna and Thraustotheca clavata identify the ancestral oomycete secretome and reveal gene acquisitions by horizontal gene transfer.</title>
        <authorList>
            <person name="Misner I."/>
            <person name="Blouin N."/>
            <person name="Leonard G."/>
            <person name="Richards T.A."/>
            <person name="Lane C.E."/>
        </authorList>
    </citation>
    <scope>NUCLEOTIDE SEQUENCE [LARGE SCALE GENOMIC DNA]</scope>
    <source>
        <strain evidence="1 2">ATCC 34112</strain>
    </source>
</reference>
<accession>A0A1V9ZBV2</accession>
<dbReference type="PROSITE" id="PS50096">
    <property type="entry name" value="IQ"/>
    <property type="match status" value="1"/>
</dbReference>
<comment type="caution">
    <text evidence="1">The sequence shown here is derived from an EMBL/GenBank/DDBJ whole genome shotgun (WGS) entry which is preliminary data.</text>
</comment>
<organism evidence="1 2">
    <name type="scientific">Thraustotheca clavata</name>
    <dbReference type="NCBI Taxonomy" id="74557"/>
    <lineage>
        <taxon>Eukaryota</taxon>
        <taxon>Sar</taxon>
        <taxon>Stramenopiles</taxon>
        <taxon>Oomycota</taxon>
        <taxon>Saprolegniomycetes</taxon>
        <taxon>Saprolegniales</taxon>
        <taxon>Achlyaceae</taxon>
        <taxon>Thraustotheca</taxon>
    </lineage>
</organism>
<dbReference type="AlphaFoldDB" id="A0A1V9ZBV2"/>
<evidence type="ECO:0000313" key="2">
    <source>
        <dbReference type="Proteomes" id="UP000243217"/>
    </source>
</evidence>
<dbReference type="STRING" id="74557.A0A1V9ZBV2"/>
<gene>
    <name evidence="1" type="ORF">THRCLA_07834</name>
</gene>
<sequence length="633" mass="74353">MGLSKTWLQDLQAQIKAESNAPILQILQYICDGIQEIVMAQPHDPFDYMAAYIRSSAMLIDEPEDILLSRELHRKQIALGRMRNELSEWCVQRRKALEICINLEKTLFVTNSVLNEDDREFLIPQPRWTQEHWCPYQVEIQNISTNIEFSAINSANTTANLESFVPECMAALIDMRNASPEDPINWLITYFEQKSPRMQVREQQVNQLKLILIQYRIYYESFKVLGPEAEIKATRAKAQRDDLQAQLAERTRLVNHISISKMEQRKQHLMKGRPVLIDNVKLWVPLDNIEPINQYSSFQLQALHRAELILMEADEIRYKAILQFDLEYISSRKIGAMYRCHQEYSKYKIIRARRHAAATKIQLRYESYLYHKAIKLPIWCVVGQQVMVAIQLARRAAIWFEFYRGKDFPAGNFATNSNKDLEHLKKLCRNDDKCAAFASDGSLKRFVPRQLSQLQPFTKSNESTDGLYIKRFPRNDEEVVQSAIVTQIPFNKFGTIEIVYDGTGVQELVAIQKLSLRYTREYQMATDTWCYRDQVAKSTCSIAPEPYHDVEKRLAVIEERKHLRQMLLDEAYKHKVEKSAIKLQCAYRSKRARELFYRMLELRKKELEHQAIVDSTAAKIHAKKQRKWKFWRK</sequence>
<dbReference type="Proteomes" id="UP000243217">
    <property type="component" value="Unassembled WGS sequence"/>
</dbReference>
<name>A0A1V9ZBV2_9STRA</name>
<protein>
    <submittedName>
        <fullName evidence="1">Uncharacterized protein</fullName>
    </submittedName>
</protein>
<keyword evidence="2" id="KW-1185">Reference proteome</keyword>
<dbReference type="EMBL" id="JNBS01002103">
    <property type="protein sequence ID" value="OQR95473.1"/>
    <property type="molecule type" value="Genomic_DNA"/>
</dbReference>
<proteinExistence type="predicted"/>
<dbReference type="OrthoDB" id="64105at2759"/>
<evidence type="ECO:0000313" key="1">
    <source>
        <dbReference type="EMBL" id="OQR95473.1"/>
    </source>
</evidence>